<dbReference type="Gene3D" id="2.40.50.700">
    <property type="match status" value="1"/>
</dbReference>
<comment type="subcellular location">
    <subcellularLocation>
        <location evidence="8">Cytoplasm</location>
    </subcellularLocation>
    <subcellularLocation>
        <location evidence="8">Cytoplasm</location>
        <location evidence="8">P-body</location>
    </subcellularLocation>
</comment>
<dbReference type="InterPro" id="IPR012340">
    <property type="entry name" value="NA-bd_OB-fold"/>
</dbReference>
<keyword evidence="3 8" id="KW-0479">Metal-binding</keyword>
<dbReference type="Pfam" id="PF00773">
    <property type="entry name" value="RNB"/>
    <property type="match status" value="1"/>
</dbReference>
<feature type="compositionally biased region" description="Basic and acidic residues" evidence="9">
    <location>
        <begin position="1105"/>
        <end position="1122"/>
    </location>
</feature>
<feature type="compositionally biased region" description="Basic and acidic residues" evidence="9">
    <location>
        <begin position="1235"/>
        <end position="1244"/>
    </location>
</feature>
<dbReference type="InterPro" id="IPR041505">
    <property type="entry name" value="Dis3_CSD2"/>
</dbReference>
<dbReference type="GO" id="GO:0010587">
    <property type="term" value="P:miRNA catabolic process"/>
    <property type="evidence" value="ECO:0007669"/>
    <property type="project" value="TreeGrafter"/>
</dbReference>
<dbReference type="GO" id="GO:0046872">
    <property type="term" value="F:metal ion binding"/>
    <property type="evidence" value="ECO:0007669"/>
    <property type="project" value="UniProtKB-KW"/>
</dbReference>
<comment type="cofactor">
    <cofactor evidence="8">
        <name>Mg(2+)</name>
        <dbReference type="ChEBI" id="CHEBI:18420"/>
    </cofactor>
    <cofactor evidence="8">
        <name>Mn(2+)</name>
        <dbReference type="ChEBI" id="CHEBI:29035"/>
    </cofactor>
</comment>
<keyword evidence="8" id="KW-0464">Manganese</keyword>
<keyword evidence="5 8" id="KW-0269">Exonuclease</keyword>
<dbReference type="Pfam" id="PF17216">
    <property type="entry name" value="Rrp44_CSD1"/>
    <property type="match status" value="1"/>
</dbReference>
<dbReference type="PROSITE" id="PS00018">
    <property type="entry name" value="EF_HAND_1"/>
    <property type="match status" value="1"/>
</dbReference>
<evidence type="ECO:0000256" key="1">
    <source>
        <dbReference type="ARBA" id="ARBA00022490"/>
    </source>
</evidence>
<dbReference type="InterPro" id="IPR041093">
    <property type="entry name" value="Dis3l2-like_C"/>
</dbReference>
<dbReference type="InterPro" id="IPR018247">
    <property type="entry name" value="EF_Hand_1_Ca_BS"/>
</dbReference>
<feature type="region of interest" description="Disordered" evidence="9">
    <location>
        <begin position="390"/>
        <end position="427"/>
    </location>
</feature>
<feature type="compositionally biased region" description="Basic and acidic residues" evidence="9">
    <location>
        <begin position="248"/>
        <end position="257"/>
    </location>
</feature>
<name>A0AAE0ZM87_9GAST</name>
<dbReference type="InterPro" id="IPR001900">
    <property type="entry name" value="RNase_II/R"/>
</dbReference>
<evidence type="ECO:0000256" key="9">
    <source>
        <dbReference type="SAM" id="MobiDB-lite"/>
    </source>
</evidence>
<dbReference type="InterPro" id="IPR033771">
    <property type="entry name" value="Rrp44_CSD1"/>
</dbReference>
<dbReference type="InterPro" id="IPR050180">
    <property type="entry name" value="RNR_Ribonuclease"/>
</dbReference>
<feature type="region of interest" description="Disordered" evidence="9">
    <location>
        <begin position="241"/>
        <end position="284"/>
    </location>
</feature>
<dbReference type="Pfam" id="PF17877">
    <property type="entry name" value="Dis3l2_C_term"/>
    <property type="match status" value="1"/>
</dbReference>
<evidence type="ECO:0000256" key="2">
    <source>
        <dbReference type="ARBA" id="ARBA00022722"/>
    </source>
</evidence>
<sequence length="2011" mass="224001">MEREYHSEDCCTRKSDWLQVDEEIFFKTEKLSYDNFVNQEDASQTGTCADKGPDGSWLINNAQRKKEYPPYQGKFIAQRGNTSSAFLHHENNEVLLCRTTEMTFPNNNSFATTFSNTMNLRHSTPSPVAVASDVEENNFLGSSHCRLITDRVSVNNSNKTQMPSEVFTLSSSYESFEYVSHHENISPDKKILNTHPLLPIPEGCINPQIKSIDGMSKKLIRITDCDCPSNKGVGGTHLVDLSGSTTSQHEDTVDKNVGDVNSADLSSSTTSQHEDTVDKNVGDVNSADLSSSITSQHEDTVDKNVGDVNSADLSSSITSQHEDTVDKNVGDNVGDVNSADLSSSITSQHEDTVDKNVGDVNSADLSSSITSQHEDTVDKNVGDVNSADLSSSITSQHEDTVDKNVGDVDSADLSGSTTSQHEDTVDKNVGDVNSVDLEYQWLDVDSEVSLKYKNILPGCCKPYLLKQELFDKLRSCGELSELSQRSKQGLTLPSHGCGVKPSKELSNQLSLNSMGVTGSEIFLLNGPGTKKCLSPIQLQTSSTSGAGAGESHPSPLSTEDIYHLSCYNTSIDSIAKAHYQDSDNNSHCDLIDLNSSELNESESRNSSLIKFQHQEEVYLKRVDSADIQIVDCDALPQIKRETDLDEDHSICVSELEKSLTISCESVKREINEHVSFGEFIGVDESSLYGHNLLKTEGELKNGPIIATASSGFTVSQQLSEITSCQQGLVELSEHSKCGGLLTAREAYLDFSDGYDDADVIMRIDLPKEAMSIAINDSFYFPEESNFHFEAETNNANRSDVVADSHLQGGHCGGPDCSTRCLPPGTKNEAQLLSCDNIHHSDLINLACPEPTNFESREVRHLKTESQAGLHLYDVYYSNIQNIDTNSKLSVQIKTELYLDEEEAIRLPSVEEHSAASTSVILDCVKREVVENNLGSIAVEGIPLCHGRSNYCDLLTAQRDLNSQPDISPACLGTKASPLSDITSFEQGVLQSNGQKRGKDTHMQEILFQYLDDDDDDVIIIDFPQEEAVCITIKDSFSSTEETNSSFQTERDCSRRSDSVKKRHLQDTSYQETEDSIKFSISKESPTEGEFHPIMDKQNSSKRSGKKETPSRLDSASHRDSPGKHHREKAQTQNQQKTQQMIFEPYWSAEAVGDGIKRGELIVGPIRINPKNYEDAYIPLPDGKSDLFVGGMMDRNRALNSDVVVVQPYPRDRWRVFVEEFEHYEMTHSMNNATEETGRTSKVVDVDDDGGGDSDDSGPDVIFDTDSDNEVDAVISKKPEPPSGTGEDQASLVQAVSGLKISTGASEISKKDEKMMAKISKIVDRINNKKATPTLKKNKFSSVSEMAKSGSPLARNLFGSGLSPEGEETDLQFVQRTGKVVYIYERKHSRAASGRLKLMPDKNKNVALFCPSDSRVPRIHIPMSECPKDFYQRPGDYASTLYIARIRKWDDGMKLPHGSLARSLGEAGQVEPETQAMLIEMDVDDSPFSEQVERCLPTALPWSIPESELSSRKDIRQFCVFTIDPATARDLDDALSIEEIGEGKYEVGVHIADVSYFVQEGTALDEVASQRATSCYLVQKVVPMLPRLLCEELCSLNPDNDRLAFSVIWVINEEGEIFSEWYGRSVIRSCVKLSYDHAQGFIDEPDKIWSRDELPPITNSFGVEDVKKRVLQLNKIAINLRKQRFDNGALRLDQVELMYSLNSETGLPNGYSIYQQKDSNRLIEEFMLLANMAVAHKITNTFPDKAVLRRHPPPQVKPLIHVEELCENLGLEVDAGTSGSLQRSLWKHYGDDEFSQARLQVLIVLISKPMQNAKYFCSGSLPDPSLYHHYALNVPLYTHFTSPIRRYPDILVHRLLAASLGYCDPPDKSPQLLHRQADYCNDKKLNAKIASERSNDMYFALFVKEAGPLEEMGMVMAVLDKSFDVLILKLGVVKRVYLERLPLRSHKFRKNHKCPELEIEWVADEKCNHRTRHLISLFTMVECMVFADKEPLRWSCLIKRPKEEIKFITTDE</sequence>
<dbReference type="PANTHER" id="PTHR23355:SF9">
    <property type="entry name" value="DIS3-LIKE EXONUCLEASE 2"/>
    <property type="match status" value="1"/>
</dbReference>
<dbReference type="Pfam" id="PF17849">
    <property type="entry name" value="OB_Dis3"/>
    <property type="match status" value="1"/>
</dbReference>
<comment type="function">
    <text evidence="8">3'-5'-exoribonuclease that specifically recognizes RNAs polyuridylated at their 3' end and mediates their degradation. Component of an exosome-independent RNA degradation pathway that mediates degradation of cytoplasmic mRNAs that have been deadenylated and subsequently uridylated at their 3'.</text>
</comment>
<dbReference type="PANTHER" id="PTHR23355">
    <property type="entry name" value="RIBONUCLEASE"/>
    <property type="match status" value="1"/>
</dbReference>
<dbReference type="FunFam" id="2.40.50.700:FF:000003">
    <property type="entry name" value="DIS3-like exonuclease 2"/>
    <property type="match status" value="1"/>
</dbReference>
<evidence type="ECO:0000313" key="11">
    <source>
        <dbReference type="EMBL" id="KAK3771905.1"/>
    </source>
</evidence>
<feature type="region of interest" description="Disordered" evidence="9">
    <location>
        <begin position="1040"/>
        <end position="1137"/>
    </location>
</feature>
<accession>A0AAE0ZM87</accession>
<dbReference type="GO" id="GO:0000932">
    <property type="term" value="C:P-body"/>
    <property type="evidence" value="ECO:0007669"/>
    <property type="project" value="UniProtKB-SubCell"/>
</dbReference>
<feature type="region of interest" description="Disordered" evidence="9">
    <location>
        <begin position="1228"/>
        <end position="1268"/>
    </location>
</feature>
<feature type="binding site" evidence="8">
    <location>
        <position position="1532"/>
    </location>
    <ligand>
        <name>Mg(2+)</name>
        <dbReference type="ChEBI" id="CHEBI:18420"/>
    </ligand>
</feature>
<feature type="domain" description="RNB" evidence="10">
    <location>
        <begin position="1511"/>
        <end position="1861"/>
    </location>
</feature>
<feature type="compositionally biased region" description="Basic and acidic residues" evidence="9">
    <location>
        <begin position="348"/>
        <end position="357"/>
    </location>
</feature>
<dbReference type="EC" id="3.1.13.-" evidence="8"/>
<dbReference type="SMART" id="SM00955">
    <property type="entry name" value="RNB"/>
    <property type="match status" value="1"/>
</dbReference>
<dbReference type="Proteomes" id="UP001283361">
    <property type="component" value="Unassembled WGS sequence"/>
</dbReference>
<keyword evidence="4 8" id="KW-0378">Hydrolase</keyword>
<dbReference type="InterPro" id="IPR028591">
    <property type="entry name" value="DIS3L2"/>
</dbReference>
<keyword evidence="7 8" id="KW-0694">RNA-binding</keyword>
<dbReference type="GO" id="GO:0000175">
    <property type="term" value="F:3'-5'-RNA exonuclease activity"/>
    <property type="evidence" value="ECO:0007669"/>
    <property type="project" value="UniProtKB-UniRule"/>
</dbReference>
<reference evidence="11" key="1">
    <citation type="journal article" date="2023" name="G3 (Bethesda)">
        <title>A reference genome for the long-term kleptoplast-retaining sea slug Elysia crispata morphotype clarki.</title>
        <authorList>
            <person name="Eastman K.E."/>
            <person name="Pendleton A.L."/>
            <person name="Shaikh M.A."/>
            <person name="Suttiyut T."/>
            <person name="Ogas R."/>
            <person name="Tomko P."/>
            <person name="Gavelis G."/>
            <person name="Widhalm J.R."/>
            <person name="Wisecaver J.H."/>
        </authorList>
    </citation>
    <scope>NUCLEOTIDE SEQUENCE</scope>
    <source>
        <strain evidence="11">ECLA1</strain>
    </source>
</reference>
<dbReference type="HAMAP" id="MF_03045">
    <property type="entry name" value="DIS3L2"/>
    <property type="match status" value="1"/>
</dbReference>
<evidence type="ECO:0000256" key="3">
    <source>
        <dbReference type="ARBA" id="ARBA00022723"/>
    </source>
</evidence>
<dbReference type="SUPFAM" id="SSF50249">
    <property type="entry name" value="Nucleic acid-binding proteins"/>
    <property type="match status" value="2"/>
</dbReference>
<dbReference type="PROSITE" id="PS01175">
    <property type="entry name" value="RIBONUCLEASE_II"/>
    <property type="match status" value="1"/>
</dbReference>
<comment type="similarity">
    <text evidence="8">Belongs to the RNR ribonuclease family. DIS3L2 subfamily.</text>
</comment>
<evidence type="ECO:0000259" key="10">
    <source>
        <dbReference type="SMART" id="SM00955"/>
    </source>
</evidence>
<dbReference type="GO" id="GO:0000956">
    <property type="term" value="P:nuclear-transcribed mRNA catabolic process"/>
    <property type="evidence" value="ECO:0007669"/>
    <property type="project" value="UniProtKB-UniRule"/>
</dbReference>
<keyword evidence="6 8" id="KW-0460">Magnesium</keyword>
<feature type="compositionally biased region" description="Basic and acidic residues" evidence="9">
    <location>
        <begin position="1084"/>
        <end position="1094"/>
    </location>
</feature>
<gene>
    <name evidence="11" type="ORF">RRG08_064158</name>
</gene>
<keyword evidence="12" id="KW-1185">Reference proteome</keyword>
<dbReference type="Gene3D" id="2.40.50.140">
    <property type="entry name" value="Nucleic acid-binding proteins"/>
    <property type="match status" value="1"/>
</dbReference>
<evidence type="ECO:0000256" key="5">
    <source>
        <dbReference type="ARBA" id="ARBA00022839"/>
    </source>
</evidence>
<feature type="compositionally biased region" description="Basic and acidic residues" evidence="9">
    <location>
        <begin position="1048"/>
        <end position="1059"/>
    </location>
</feature>
<comment type="caution">
    <text evidence="11">The sequence shown here is derived from an EMBL/GenBank/DDBJ whole genome shotgun (WGS) entry which is preliminary data.</text>
</comment>
<feature type="compositionally biased region" description="Basic and acidic residues" evidence="9">
    <location>
        <begin position="396"/>
        <end position="406"/>
    </location>
</feature>
<evidence type="ECO:0000313" key="12">
    <source>
        <dbReference type="Proteomes" id="UP001283361"/>
    </source>
</evidence>
<feature type="region of interest" description="Disordered" evidence="9">
    <location>
        <begin position="314"/>
        <end position="360"/>
    </location>
</feature>
<feature type="compositionally biased region" description="Acidic residues" evidence="9">
    <location>
        <begin position="1245"/>
        <end position="1268"/>
    </location>
</feature>
<dbReference type="EMBL" id="JAWDGP010003667">
    <property type="protein sequence ID" value="KAK3771905.1"/>
    <property type="molecule type" value="Genomic_DNA"/>
</dbReference>
<protein>
    <recommendedName>
        <fullName evidence="8">DIS3-like exonuclease 2</fullName>
        <ecNumber evidence="8">3.1.13.-</ecNumber>
    </recommendedName>
</protein>
<organism evidence="11 12">
    <name type="scientific">Elysia crispata</name>
    <name type="common">lettuce slug</name>
    <dbReference type="NCBI Taxonomy" id="231223"/>
    <lineage>
        <taxon>Eukaryota</taxon>
        <taxon>Metazoa</taxon>
        <taxon>Spiralia</taxon>
        <taxon>Lophotrochozoa</taxon>
        <taxon>Mollusca</taxon>
        <taxon>Gastropoda</taxon>
        <taxon>Heterobranchia</taxon>
        <taxon>Euthyneura</taxon>
        <taxon>Panpulmonata</taxon>
        <taxon>Sacoglossa</taxon>
        <taxon>Placobranchoidea</taxon>
        <taxon>Plakobranchidae</taxon>
        <taxon>Elysia</taxon>
    </lineage>
</organism>
<keyword evidence="1 8" id="KW-0963">Cytoplasm</keyword>
<dbReference type="Gene3D" id="2.40.50.690">
    <property type="match status" value="1"/>
</dbReference>
<evidence type="ECO:0000256" key="6">
    <source>
        <dbReference type="ARBA" id="ARBA00022842"/>
    </source>
</evidence>
<dbReference type="GO" id="GO:1990074">
    <property type="term" value="P:polyuridylation-dependent mRNA catabolic process"/>
    <property type="evidence" value="ECO:0007669"/>
    <property type="project" value="UniProtKB-UniRule"/>
</dbReference>
<evidence type="ECO:0000256" key="8">
    <source>
        <dbReference type="HAMAP-Rule" id="MF_03045"/>
    </source>
</evidence>
<feature type="compositionally biased region" description="Basic and acidic residues" evidence="9">
    <location>
        <begin position="320"/>
        <end position="329"/>
    </location>
</feature>
<evidence type="ECO:0000256" key="4">
    <source>
        <dbReference type="ARBA" id="ARBA00022801"/>
    </source>
</evidence>
<feature type="compositionally biased region" description="Basic and acidic residues" evidence="9">
    <location>
        <begin position="272"/>
        <end position="281"/>
    </location>
</feature>
<dbReference type="InterPro" id="IPR022966">
    <property type="entry name" value="RNase_II/R_CS"/>
</dbReference>
<feature type="binding site" evidence="8">
    <location>
        <position position="1523"/>
    </location>
    <ligand>
        <name>Mg(2+)</name>
        <dbReference type="ChEBI" id="CHEBI:18420"/>
    </ligand>
</feature>
<keyword evidence="2 8" id="KW-0540">Nuclease</keyword>
<evidence type="ECO:0000256" key="7">
    <source>
        <dbReference type="ARBA" id="ARBA00022884"/>
    </source>
</evidence>
<dbReference type="GO" id="GO:0008266">
    <property type="term" value="F:poly(U) RNA binding"/>
    <property type="evidence" value="ECO:0007669"/>
    <property type="project" value="UniProtKB-ARBA"/>
</dbReference>
<proteinExistence type="inferred from homology"/>
<feature type="site" description="Important for catalytic activity" evidence="8">
    <location>
        <position position="1531"/>
    </location>
</feature>